<comment type="caution">
    <text evidence="2">The sequence shown here is derived from an EMBL/GenBank/DDBJ whole genome shotgun (WGS) entry which is preliminary data.</text>
</comment>
<protein>
    <submittedName>
        <fullName evidence="2">Pimeloyl-ACP methyl ester carboxylesterase</fullName>
    </submittedName>
</protein>
<keyword evidence="3" id="KW-1185">Reference proteome</keyword>
<dbReference type="GO" id="GO:0004806">
    <property type="term" value="F:triacylglycerol lipase activity"/>
    <property type="evidence" value="ECO:0007669"/>
    <property type="project" value="TreeGrafter"/>
</dbReference>
<gene>
    <name evidence="2" type="ORF">CLV70_102594</name>
</gene>
<name>A0A2T0SG97_9ACTN</name>
<dbReference type="PANTHER" id="PTHR43433:SF5">
    <property type="entry name" value="AB HYDROLASE-1 DOMAIN-CONTAINING PROTEIN"/>
    <property type="match status" value="1"/>
</dbReference>
<accession>A0A2T0SG97</accession>
<evidence type="ECO:0000259" key="1">
    <source>
        <dbReference type="Pfam" id="PF00561"/>
    </source>
</evidence>
<evidence type="ECO:0000313" key="3">
    <source>
        <dbReference type="Proteomes" id="UP000239209"/>
    </source>
</evidence>
<evidence type="ECO:0000313" key="2">
    <source>
        <dbReference type="EMBL" id="PRY32383.1"/>
    </source>
</evidence>
<proteinExistence type="predicted"/>
<dbReference type="InterPro" id="IPR029058">
    <property type="entry name" value="AB_hydrolase_fold"/>
</dbReference>
<dbReference type="PANTHER" id="PTHR43433">
    <property type="entry name" value="HYDROLASE, ALPHA/BETA FOLD FAMILY PROTEIN"/>
    <property type="match status" value="1"/>
</dbReference>
<dbReference type="RefSeq" id="WP_106125550.1">
    <property type="nucleotide sequence ID" value="NZ_PVZG01000002.1"/>
</dbReference>
<feature type="domain" description="AB hydrolase-1" evidence="1">
    <location>
        <begin position="25"/>
        <end position="268"/>
    </location>
</feature>
<dbReference type="SUPFAM" id="SSF53474">
    <property type="entry name" value="alpha/beta-Hydrolases"/>
    <property type="match status" value="1"/>
</dbReference>
<dbReference type="Pfam" id="PF00561">
    <property type="entry name" value="Abhydrolase_1"/>
    <property type="match status" value="1"/>
</dbReference>
<dbReference type="AlphaFoldDB" id="A0A2T0SG97"/>
<reference evidence="2 3" key="1">
    <citation type="submission" date="2018-03" db="EMBL/GenBank/DDBJ databases">
        <title>Genomic Encyclopedia of Archaeal and Bacterial Type Strains, Phase II (KMG-II): from individual species to whole genera.</title>
        <authorList>
            <person name="Goeker M."/>
        </authorList>
    </citation>
    <scope>NUCLEOTIDE SEQUENCE [LARGE SCALE GENOMIC DNA]</scope>
    <source>
        <strain evidence="2 3">DSM 45348</strain>
    </source>
</reference>
<dbReference type="InterPro" id="IPR000073">
    <property type="entry name" value="AB_hydrolase_1"/>
</dbReference>
<dbReference type="GO" id="GO:0046503">
    <property type="term" value="P:glycerolipid catabolic process"/>
    <property type="evidence" value="ECO:0007669"/>
    <property type="project" value="TreeGrafter"/>
</dbReference>
<dbReference type="EMBL" id="PVZG01000002">
    <property type="protein sequence ID" value="PRY32383.1"/>
    <property type="molecule type" value="Genomic_DNA"/>
</dbReference>
<dbReference type="OrthoDB" id="8957634at2"/>
<dbReference type="InterPro" id="IPR050471">
    <property type="entry name" value="AB_hydrolase"/>
</dbReference>
<dbReference type="Proteomes" id="UP000239209">
    <property type="component" value="Unassembled WGS sequence"/>
</dbReference>
<organism evidence="2 3">
    <name type="scientific">Pseudosporangium ferrugineum</name>
    <dbReference type="NCBI Taxonomy" id="439699"/>
    <lineage>
        <taxon>Bacteria</taxon>
        <taxon>Bacillati</taxon>
        <taxon>Actinomycetota</taxon>
        <taxon>Actinomycetes</taxon>
        <taxon>Micromonosporales</taxon>
        <taxon>Micromonosporaceae</taxon>
        <taxon>Pseudosporangium</taxon>
    </lineage>
</organism>
<sequence>MVTGVARHGTVELAYRVDGPPGGEPLLLIMGLGLQLHFWPDTFVELLTGRGFRVARFDNRDVGLSTHLRGLGVPSPLVLARLRRPGYGLTDMADDALAVLDALGWDSAHVAGVSLGGMIAQTLAARHAPRVRTLTSLSSTPSPHIGRPWPATAAALLRPPGRGREAAARQVVRIFRIIGSPAYPRDEEWLREAARLSYDRGHDPAGVLRQLAAIVTAPDRRPLLRRLRMPALVVHGAADPLVRLPGGVATARAIPGARLVIHPGMGHDLPYALQPGIADDIRATARRWAGDPAAPEPS</sequence>
<dbReference type="Gene3D" id="3.40.50.1820">
    <property type="entry name" value="alpha/beta hydrolase"/>
    <property type="match status" value="1"/>
</dbReference>